<dbReference type="AlphaFoldDB" id="A0A382MPY6"/>
<accession>A0A382MPY6</accession>
<evidence type="ECO:0000313" key="2">
    <source>
        <dbReference type="EMBL" id="SVC49391.1"/>
    </source>
</evidence>
<proteinExistence type="predicted"/>
<feature type="region of interest" description="Disordered" evidence="1">
    <location>
        <begin position="111"/>
        <end position="137"/>
    </location>
</feature>
<dbReference type="Gene3D" id="2.60.120.620">
    <property type="entry name" value="q2cbj1_9rhob like domain"/>
    <property type="match status" value="1"/>
</dbReference>
<evidence type="ECO:0008006" key="3">
    <source>
        <dbReference type="Google" id="ProtNLM"/>
    </source>
</evidence>
<dbReference type="Pfam" id="PF05721">
    <property type="entry name" value="PhyH"/>
    <property type="match status" value="1"/>
</dbReference>
<dbReference type="InterPro" id="IPR008775">
    <property type="entry name" value="Phytyl_CoA_dOase-like"/>
</dbReference>
<feature type="non-terminal residue" evidence="2">
    <location>
        <position position="1"/>
    </location>
</feature>
<gene>
    <name evidence="2" type="ORF">METZ01_LOCUS302245</name>
</gene>
<dbReference type="SUPFAM" id="SSF51197">
    <property type="entry name" value="Clavaminate synthase-like"/>
    <property type="match status" value="1"/>
</dbReference>
<organism evidence="2">
    <name type="scientific">marine metagenome</name>
    <dbReference type="NCBI Taxonomy" id="408172"/>
    <lineage>
        <taxon>unclassified sequences</taxon>
        <taxon>metagenomes</taxon>
        <taxon>ecological metagenomes</taxon>
    </lineage>
</organism>
<dbReference type="EMBL" id="UINC01094280">
    <property type="protein sequence ID" value="SVC49391.1"/>
    <property type="molecule type" value="Genomic_DNA"/>
</dbReference>
<name>A0A382MPY6_9ZZZZ</name>
<protein>
    <recommendedName>
        <fullName evidence="3">Mitomycin antibiotics/polyketide fumonisin biosynthesis protein</fullName>
    </recommendedName>
</protein>
<sequence length="137" mass="15141">NGLIAVAYELEDTVCNDGGFCCIPGSHKANFSVPPDWVDLSQGVHPMITRVPARAGTAIIFTEALSHGTLPWTAPSTRTTLFYKYTHRNEAYSGSERFFDPADADGWQRADDRKRAILTPPPQSYVERKAELSAQRA</sequence>
<reference evidence="2" key="1">
    <citation type="submission" date="2018-05" db="EMBL/GenBank/DDBJ databases">
        <authorList>
            <person name="Lanie J.A."/>
            <person name="Ng W.-L."/>
            <person name="Kazmierczak K.M."/>
            <person name="Andrzejewski T.M."/>
            <person name="Davidsen T.M."/>
            <person name="Wayne K.J."/>
            <person name="Tettelin H."/>
            <person name="Glass J.I."/>
            <person name="Rusch D."/>
            <person name="Podicherti R."/>
            <person name="Tsui H.-C.T."/>
            <person name="Winkler M.E."/>
        </authorList>
    </citation>
    <scope>NUCLEOTIDE SEQUENCE</scope>
</reference>
<evidence type="ECO:0000256" key="1">
    <source>
        <dbReference type="SAM" id="MobiDB-lite"/>
    </source>
</evidence>